<proteinExistence type="predicted"/>
<evidence type="ECO:0000256" key="1">
    <source>
        <dbReference type="SAM" id="MobiDB-lite"/>
    </source>
</evidence>
<evidence type="ECO:0000313" key="2">
    <source>
        <dbReference type="EMBL" id="NFF00798.1"/>
    </source>
</evidence>
<evidence type="ECO:0000313" key="3">
    <source>
        <dbReference type="Proteomes" id="UP000472521"/>
    </source>
</evidence>
<dbReference type="AlphaFoldDB" id="A0A846IET6"/>
<sequence length="283" mass="33741">MKNTPIEILGITSEEEISKYNIQYPYKEFCKSYTIRLTKSKPKIGQILKVFLKPKINEWKYIFTQGEFKIFIEGSIKIRILFLENQRDQDIYSTEINKIISGFLPVESSCMDNLKPTLFIEEAFIDSLNENKFSVSLLIAMGTISEEKCKNKKVIDKEENFEQDEDLKEEVQYENIEDEDLKEEVQYENIEDEDLKEEAQYKDIEDGDFQEEIQYRDIQDASFKEEVQYENIEDEDLKEEVQYENIEDEDLKEEVQYENIEDTDLKEEVQYENIEDGDLKEEV</sequence>
<reference evidence="2 3" key="1">
    <citation type="submission" date="2019-04" db="EMBL/GenBank/DDBJ databases">
        <title>Genome sequencing of Clostridium botulinum Groups I-IV and Clostridium butyricum.</title>
        <authorList>
            <person name="Brunt J."/>
            <person name="Van Vliet A.H.M."/>
            <person name="Stringer S.C."/>
            <person name="Carter A.T."/>
            <person name="Peck M.W."/>
        </authorList>
    </citation>
    <scope>NUCLEOTIDE SEQUENCE [LARGE SCALE GENOMIC DNA]</scope>
    <source>
        <strain evidence="2 3">IFR 18/054</strain>
    </source>
</reference>
<protein>
    <submittedName>
        <fullName evidence="2">RNA polymerase subunit sigma</fullName>
    </submittedName>
</protein>
<feature type="region of interest" description="Disordered" evidence="1">
    <location>
        <begin position="229"/>
        <end position="283"/>
    </location>
</feature>
<name>A0A846IET6_CLOBO</name>
<accession>A0A846IET6</accession>
<feature type="compositionally biased region" description="Acidic residues" evidence="1">
    <location>
        <begin position="273"/>
        <end position="283"/>
    </location>
</feature>
<gene>
    <name evidence="2" type="ORF">FCV25_03260</name>
</gene>
<feature type="non-terminal residue" evidence="2">
    <location>
        <position position="283"/>
    </location>
</feature>
<dbReference type="Proteomes" id="UP000472521">
    <property type="component" value="Unassembled WGS sequence"/>
</dbReference>
<organism evidence="2 3">
    <name type="scientific">Clostridium botulinum</name>
    <dbReference type="NCBI Taxonomy" id="1491"/>
    <lineage>
        <taxon>Bacteria</taxon>
        <taxon>Bacillati</taxon>
        <taxon>Bacillota</taxon>
        <taxon>Clostridia</taxon>
        <taxon>Eubacteriales</taxon>
        <taxon>Clostridiaceae</taxon>
        <taxon>Clostridium</taxon>
    </lineage>
</organism>
<comment type="caution">
    <text evidence="2">The sequence shown here is derived from an EMBL/GenBank/DDBJ whole genome shotgun (WGS) entry which is preliminary data.</text>
</comment>
<dbReference type="EMBL" id="SWND01000002">
    <property type="protein sequence ID" value="NFF00798.1"/>
    <property type="molecule type" value="Genomic_DNA"/>
</dbReference>